<feature type="transmembrane region" description="Helical" evidence="5">
    <location>
        <begin position="191"/>
        <end position="214"/>
    </location>
</feature>
<dbReference type="Proteomes" id="UP001201812">
    <property type="component" value="Unassembled WGS sequence"/>
</dbReference>
<protein>
    <submittedName>
        <fullName evidence="7">Transmembrane amino acid transporter protein domain-containing protein</fullName>
    </submittedName>
</protein>
<feature type="transmembrane region" description="Helical" evidence="5">
    <location>
        <begin position="379"/>
        <end position="399"/>
    </location>
</feature>
<feature type="domain" description="Amino acid transporter transmembrane" evidence="6">
    <location>
        <begin position="70"/>
        <end position="433"/>
    </location>
</feature>
<feature type="transmembrane region" description="Helical" evidence="5">
    <location>
        <begin position="261"/>
        <end position="278"/>
    </location>
</feature>
<dbReference type="EMBL" id="JAKKPZ010000003">
    <property type="protein sequence ID" value="KAI1723603.1"/>
    <property type="molecule type" value="Genomic_DNA"/>
</dbReference>
<feature type="transmembrane region" description="Helical" evidence="5">
    <location>
        <begin position="340"/>
        <end position="359"/>
    </location>
</feature>
<feature type="transmembrane region" description="Helical" evidence="5">
    <location>
        <begin position="70"/>
        <end position="92"/>
    </location>
</feature>
<keyword evidence="4 5" id="KW-0472">Membrane</keyword>
<gene>
    <name evidence="7" type="ORF">DdX_03766</name>
</gene>
<feature type="transmembrane region" description="Helical" evidence="5">
    <location>
        <begin position="478"/>
        <end position="500"/>
    </location>
</feature>
<feature type="transmembrane region" description="Helical" evidence="5">
    <location>
        <begin position="98"/>
        <end position="121"/>
    </location>
</feature>
<keyword evidence="2 5" id="KW-0812">Transmembrane</keyword>
<reference evidence="7" key="1">
    <citation type="submission" date="2022-01" db="EMBL/GenBank/DDBJ databases">
        <title>Genome Sequence Resource for Two Populations of Ditylenchus destructor, the Migratory Endoparasitic Phytonematode.</title>
        <authorList>
            <person name="Zhang H."/>
            <person name="Lin R."/>
            <person name="Xie B."/>
        </authorList>
    </citation>
    <scope>NUCLEOTIDE SEQUENCE</scope>
    <source>
        <strain evidence="7">BazhouSP</strain>
    </source>
</reference>
<dbReference type="Gene3D" id="1.20.1740.10">
    <property type="entry name" value="Amino acid/polyamine transporter I"/>
    <property type="match status" value="1"/>
</dbReference>
<dbReference type="PANTHER" id="PTHR22950">
    <property type="entry name" value="AMINO ACID TRANSPORTER"/>
    <property type="match status" value="1"/>
</dbReference>
<organism evidence="7 8">
    <name type="scientific">Ditylenchus destructor</name>
    <dbReference type="NCBI Taxonomy" id="166010"/>
    <lineage>
        <taxon>Eukaryota</taxon>
        <taxon>Metazoa</taxon>
        <taxon>Ecdysozoa</taxon>
        <taxon>Nematoda</taxon>
        <taxon>Chromadorea</taxon>
        <taxon>Rhabditida</taxon>
        <taxon>Tylenchina</taxon>
        <taxon>Tylenchomorpha</taxon>
        <taxon>Sphaerularioidea</taxon>
        <taxon>Anguinidae</taxon>
        <taxon>Anguininae</taxon>
        <taxon>Ditylenchus</taxon>
    </lineage>
</organism>
<accession>A0AAD4NE99</accession>
<evidence type="ECO:0000256" key="1">
    <source>
        <dbReference type="ARBA" id="ARBA00004141"/>
    </source>
</evidence>
<dbReference type="GO" id="GO:0005774">
    <property type="term" value="C:vacuolar membrane"/>
    <property type="evidence" value="ECO:0007669"/>
    <property type="project" value="TreeGrafter"/>
</dbReference>
<dbReference type="Pfam" id="PF01490">
    <property type="entry name" value="Aa_trans"/>
    <property type="match status" value="1"/>
</dbReference>
<evidence type="ECO:0000256" key="3">
    <source>
        <dbReference type="ARBA" id="ARBA00022989"/>
    </source>
</evidence>
<evidence type="ECO:0000256" key="4">
    <source>
        <dbReference type="ARBA" id="ARBA00023136"/>
    </source>
</evidence>
<sequence>MKVSPKILTTSLEHSNHGARSLNQIGSLGESVDGYKDIPLDDFTPRKPSVPVRTNNHEAQKTEFVKDEGMSWFVTGLFVVGVLAGGGIVALPTAMVQAGLGVGLVFTVLLTATFTYTSHVLGKSWAILQQRWPHLYCTQHCRKPYPEIGYRALGHGMKTLVSVSINITQFGIAVVYLVLSAKNIHDFLNALFGLNISFCIVAIILALALLPVLLLKSPQDFWGAVVAAMFTTSLAVILIIIGSAFDFGDCVIEREYPPPLITNYFLALGTFIFAFGGHSAFPTIQHDMKKPEEWTKSSILAFTMIAVMYTPVCVVGYLTYGNSLRESIINSLQTTWLQQSVNVLITLHCILALTIIFNVCNQEAEEIFHVPHHFCRKRVFVRGAMMAAVLFVAESVPNFGPLLDLFGGSTVALTSIVFPCLFYIYLLAGDKMTNTRKTTLSDPSIQTSKIPKEHRIQEEGGIWPSILQVIANVDKPTLLFCAFIIVFGLVGGAIATWSAIRQISYTRFVPPCYIPASLFEAQSAPHASESFHSRHNSLNCCGAGQNISRYGPVNEHCSRPNYNFYSS</sequence>
<comment type="subcellular location">
    <subcellularLocation>
        <location evidence="1">Membrane</location>
        <topology evidence="1">Multi-pass membrane protein</topology>
    </subcellularLocation>
</comment>
<evidence type="ECO:0000256" key="2">
    <source>
        <dbReference type="ARBA" id="ARBA00022692"/>
    </source>
</evidence>
<evidence type="ECO:0000259" key="6">
    <source>
        <dbReference type="Pfam" id="PF01490"/>
    </source>
</evidence>
<evidence type="ECO:0000313" key="8">
    <source>
        <dbReference type="Proteomes" id="UP001201812"/>
    </source>
</evidence>
<keyword evidence="3 5" id="KW-1133">Transmembrane helix</keyword>
<dbReference type="AlphaFoldDB" id="A0AAD4NE99"/>
<keyword evidence="8" id="KW-1185">Reference proteome</keyword>
<comment type="caution">
    <text evidence="7">The sequence shown here is derived from an EMBL/GenBank/DDBJ whole genome shotgun (WGS) entry which is preliminary data.</text>
</comment>
<dbReference type="InterPro" id="IPR013057">
    <property type="entry name" value="AA_transpt_TM"/>
</dbReference>
<evidence type="ECO:0000313" key="7">
    <source>
        <dbReference type="EMBL" id="KAI1723603.1"/>
    </source>
</evidence>
<feature type="transmembrane region" description="Helical" evidence="5">
    <location>
        <begin position="160"/>
        <end position="179"/>
    </location>
</feature>
<dbReference type="PANTHER" id="PTHR22950:SF703">
    <property type="entry name" value="AMINO ACID TRANSPORTER TRANSMEMBRANE DOMAIN-CONTAINING PROTEIN"/>
    <property type="match status" value="1"/>
</dbReference>
<evidence type="ECO:0000256" key="5">
    <source>
        <dbReference type="SAM" id="Phobius"/>
    </source>
</evidence>
<name>A0AAD4NE99_9BILA</name>
<dbReference type="GO" id="GO:0015179">
    <property type="term" value="F:L-amino acid transmembrane transporter activity"/>
    <property type="evidence" value="ECO:0007669"/>
    <property type="project" value="TreeGrafter"/>
</dbReference>
<feature type="transmembrane region" description="Helical" evidence="5">
    <location>
        <begin position="221"/>
        <end position="241"/>
    </location>
</feature>
<dbReference type="FunFam" id="1.20.1740.10:FF:000052">
    <property type="entry name" value="Lysine histidine transporter-like 3"/>
    <property type="match status" value="1"/>
</dbReference>
<feature type="transmembrane region" description="Helical" evidence="5">
    <location>
        <begin position="299"/>
        <end position="320"/>
    </location>
</feature>
<proteinExistence type="predicted"/>
<feature type="transmembrane region" description="Helical" evidence="5">
    <location>
        <begin position="405"/>
        <end position="428"/>
    </location>
</feature>